<dbReference type="CDD" id="cd11010">
    <property type="entry name" value="S1-P1_nuclease"/>
    <property type="match status" value="1"/>
</dbReference>
<evidence type="ECO:0000256" key="4">
    <source>
        <dbReference type="ARBA" id="ARBA00022759"/>
    </source>
</evidence>
<dbReference type="GO" id="GO:0046872">
    <property type="term" value="F:metal ion binding"/>
    <property type="evidence" value="ECO:0007669"/>
    <property type="project" value="UniProtKB-KW"/>
</dbReference>
<accession>A0A8H3BY85</accession>
<evidence type="ECO:0000256" key="2">
    <source>
        <dbReference type="ARBA" id="ARBA00022722"/>
    </source>
</evidence>
<gene>
    <name evidence="9" type="ORF">RDB_LOCUS169375</name>
</gene>
<sequence length="351" mass="39570">MRPLSLATFAAVLTSPAWGHEIVATIAQIYLLPSARDAICSIIPSEYDCSLAKVATWPDQVRKDTRWKWSADLHFVNGIDDDPPTKCDFGSKGWESKGNILQGIVDMTRKLESTNQDYALRFLTHFLGDIHQPLHLTGRYQGGNYVPVLFNGKETSLHKAWDDDLIPEIMKFLKDYKEPLPTVPSPALPAPILERNKKIELALTGSKYDPLVRWIVLEGISARWAGEVENWTSCPLPLVGSNIDQEIIQLPRPPPFQDPIDLHVCPYHWASESHKMLCNFVWRSDMKGVERVKDAVYEIELNTPEYAGSIRNRKVVEKQLTMGGLRLAHALNTILGSDKEKRSLGVLPRAL</sequence>
<dbReference type="Pfam" id="PF02265">
    <property type="entry name" value="S1-P1_nuclease"/>
    <property type="match status" value="1"/>
</dbReference>
<comment type="caution">
    <text evidence="9">The sequence shown here is derived from an EMBL/GenBank/DDBJ whole genome shotgun (WGS) entry which is preliminary data.</text>
</comment>
<proteinExistence type="inferred from homology"/>
<feature type="signal peptide" evidence="8">
    <location>
        <begin position="1"/>
        <end position="19"/>
    </location>
</feature>
<dbReference type="GO" id="GO:0016788">
    <property type="term" value="F:hydrolase activity, acting on ester bonds"/>
    <property type="evidence" value="ECO:0007669"/>
    <property type="project" value="InterPro"/>
</dbReference>
<feature type="chain" id="PRO_5034241818" description="Endonuclease 3" evidence="8">
    <location>
        <begin position="20"/>
        <end position="351"/>
    </location>
</feature>
<dbReference type="SUPFAM" id="SSF48537">
    <property type="entry name" value="Phospholipase C/P1 nuclease"/>
    <property type="match status" value="2"/>
</dbReference>
<evidence type="ECO:0000256" key="7">
    <source>
        <dbReference type="ARBA" id="ARBA00023180"/>
    </source>
</evidence>
<keyword evidence="6" id="KW-1015">Disulfide bond</keyword>
<keyword evidence="4" id="KW-0255">Endonuclease</keyword>
<dbReference type="InterPro" id="IPR003154">
    <property type="entry name" value="S1/P1nuclease"/>
</dbReference>
<dbReference type="Proteomes" id="UP000663846">
    <property type="component" value="Unassembled WGS sequence"/>
</dbReference>
<evidence type="ECO:0000313" key="9">
    <source>
        <dbReference type="EMBL" id="CAE6467168.1"/>
    </source>
</evidence>
<protein>
    <recommendedName>
        <fullName evidence="11">Endonuclease 3</fullName>
    </recommendedName>
</protein>
<dbReference type="GO" id="GO:0003676">
    <property type="term" value="F:nucleic acid binding"/>
    <property type="evidence" value="ECO:0007669"/>
    <property type="project" value="InterPro"/>
</dbReference>
<dbReference type="PANTHER" id="PTHR33146">
    <property type="entry name" value="ENDONUCLEASE 4"/>
    <property type="match status" value="1"/>
</dbReference>
<name>A0A8H3BY85_9AGAM</name>
<dbReference type="GO" id="GO:0004519">
    <property type="term" value="F:endonuclease activity"/>
    <property type="evidence" value="ECO:0007669"/>
    <property type="project" value="UniProtKB-KW"/>
</dbReference>
<dbReference type="GO" id="GO:0006308">
    <property type="term" value="P:DNA catabolic process"/>
    <property type="evidence" value="ECO:0007669"/>
    <property type="project" value="InterPro"/>
</dbReference>
<evidence type="ECO:0000256" key="8">
    <source>
        <dbReference type="SAM" id="SignalP"/>
    </source>
</evidence>
<dbReference type="Gene3D" id="1.10.575.10">
    <property type="entry name" value="P1 Nuclease"/>
    <property type="match status" value="1"/>
</dbReference>
<evidence type="ECO:0000256" key="5">
    <source>
        <dbReference type="ARBA" id="ARBA00022801"/>
    </source>
</evidence>
<evidence type="ECO:0000256" key="3">
    <source>
        <dbReference type="ARBA" id="ARBA00022723"/>
    </source>
</evidence>
<evidence type="ECO:0000313" key="10">
    <source>
        <dbReference type="Proteomes" id="UP000663846"/>
    </source>
</evidence>
<dbReference type="PANTHER" id="PTHR33146:SF29">
    <property type="entry name" value="S1_P1 NUCLEASE"/>
    <property type="match status" value="1"/>
</dbReference>
<evidence type="ECO:0000256" key="6">
    <source>
        <dbReference type="ARBA" id="ARBA00023157"/>
    </source>
</evidence>
<comment type="similarity">
    <text evidence="1">Belongs to the nuclease type I family.</text>
</comment>
<dbReference type="EMBL" id="CAJMWS010000879">
    <property type="protein sequence ID" value="CAE6467168.1"/>
    <property type="molecule type" value="Genomic_DNA"/>
</dbReference>
<dbReference type="AlphaFoldDB" id="A0A8H3BY85"/>
<keyword evidence="7" id="KW-0325">Glycoprotein</keyword>
<dbReference type="InterPro" id="IPR008947">
    <property type="entry name" value="PLipase_C/P1_nuclease_dom_sf"/>
</dbReference>
<keyword evidence="2" id="KW-0540">Nuclease</keyword>
<evidence type="ECO:0008006" key="11">
    <source>
        <dbReference type="Google" id="ProtNLM"/>
    </source>
</evidence>
<keyword evidence="5" id="KW-0378">Hydrolase</keyword>
<evidence type="ECO:0000256" key="1">
    <source>
        <dbReference type="ARBA" id="ARBA00009547"/>
    </source>
</evidence>
<organism evidence="9 10">
    <name type="scientific">Rhizoctonia solani</name>
    <dbReference type="NCBI Taxonomy" id="456999"/>
    <lineage>
        <taxon>Eukaryota</taxon>
        <taxon>Fungi</taxon>
        <taxon>Dikarya</taxon>
        <taxon>Basidiomycota</taxon>
        <taxon>Agaricomycotina</taxon>
        <taxon>Agaricomycetes</taxon>
        <taxon>Cantharellales</taxon>
        <taxon>Ceratobasidiaceae</taxon>
        <taxon>Rhizoctonia</taxon>
    </lineage>
</organism>
<keyword evidence="8" id="KW-0732">Signal</keyword>
<keyword evidence="3" id="KW-0479">Metal-binding</keyword>
<reference evidence="9" key="1">
    <citation type="submission" date="2021-01" db="EMBL/GenBank/DDBJ databases">
        <authorList>
            <person name="Kaushik A."/>
        </authorList>
    </citation>
    <scope>NUCLEOTIDE SEQUENCE</scope>
    <source>
        <strain evidence="9">AG1-1C</strain>
    </source>
</reference>